<keyword evidence="4 6" id="KW-1133">Transmembrane helix</keyword>
<proteinExistence type="predicted"/>
<dbReference type="InterPro" id="IPR002528">
    <property type="entry name" value="MATE_fam"/>
</dbReference>
<evidence type="ECO:0000313" key="8">
    <source>
        <dbReference type="Proteomes" id="UP000018731"/>
    </source>
</evidence>
<dbReference type="HOGENOM" id="CLU_012893_0_2_7"/>
<evidence type="ECO:0000256" key="3">
    <source>
        <dbReference type="ARBA" id="ARBA00022692"/>
    </source>
</evidence>
<dbReference type="STRING" id="1357400.HMPREF2086_01219"/>
<evidence type="ECO:0000256" key="6">
    <source>
        <dbReference type="SAM" id="Phobius"/>
    </source>
</evidence>
<feature type="transmembrane region" description="Helical" evidence="6">
    <location>
        <begin position="90"/>
        <end position="113"/>
    </location>
</feature>
<dbReference type="GO" id="GO:0005886">
    <property type="term" value="C:plasma membrane"/>
    <property type="evidence" value="ECO:0007669"/>
    <property type="project" value="UniProtKB-SubCell"/>
</dbReference>
<dbReference type="InterPro" id="IPR051327">
    <property type="entry name" value="MATE_MepA_subfamily"/>
</dbReference>
<keyword evidence="5 6" id="KW-0472">Membrane</keyword>
<evidence type="ECO:0000313" key="7">
    <source>
        <dbReference type="EMBL" id="ETD23417.1"/>
    </source>
</evidence>
<feature type="transmembrane region" description="Helical" evidence="6">
    <location>
        <begin position="233"/>
        <end position="255"/>
    </location>
</feature>
<dbReference type="Pfam" id="PF01554">
    <property type="entry name" value="MatE"/>
    <property type="match status" value="2"/>
</dbReference>
<dbReference type="Proteomes" id="UP000018731">
    <property type="component" value="Unassembled WGS sequence"/>
</dbReference>
<feature type="transmembrane region" description="Helical" evidence="6">
    <location>
        <begin position="310"/>
        <end position="332"/>
    </location>
</feature>
<dbReference type="eggNOG" id="COG0534">
    <property type="taxonomic scope" value="Bacteria"/>
</dbReference>
<protein>
    <recommendedName>
        <fullName evidence="9">MATE efflux family protein</fullName>
    </recommendedName>
</protein>
<comment type="subcellular location">
    <subcellularLocation>
        <location evidence="1">Cell membrane</location>
        <topology evidence="1">Multi-pass membrane protein</topology>
    </subcellularLocation>
</comment>
<evidence type="ECO:0000256" key="5">
    <source>
        <dbReference type="ARBA" id="ARBA00023136"/>
    </source>
</evidence>
<evidence type="ECO:0000256" key="1">
    <source>
        <dbReference type="ARBA" id="ARBA00004651"/>
    </source>
</evidence>
<sequence length="438" mass="48106">MQMYQNTSFTALCKHYIAPSVVSAVFFSVYAIIDGIIVGSYLGSESLAAMGLVMPFMFISFALADMIAIGSSVQISLRLGRGKAQKACEIFSACVLAIVLISYCLGLALYIGMEFLLDFMSVSESIKDLCVEYLEVIAIFMPIISLSYALDNYLRICQKGVYVMWVGVFVVLCNVALVCLFVIVLELEIFGVALAMCLGLSLGTILSLMPFFTQDLVLKFCYPKMKLKKFLTVLYNGSSEFMDTASGSLFAIFANATLLKLSGALGVAVYAAILYIDGLVVSVIMAANGSLQPLLSYFFAKRDRVQIKHILRILITINVAFSLFVLAILGIFRADFAGFFAKQNNAEFIAFMSLALLLYSFGYIAMWFNALTNGVLTAFDKPTLSMLISLSTNLIAPLAFLMILPRFWGVEGVFIVHFFAEICVLIVSVILLKKALQL</sequence>
<dbReference type="EMBL" id="AZJI01000005">
    <property type="protein sequence ID" value="ETD23417.1"/>
    <property type="molecule type" value="Genomic_DNA"/>
</dbReference>
<feature type="transmembrane region" description="Helical" evidence="6">
    <location>
        <begin position="384"/>
        <end position="408"/>
    </location>
</feature>
<dbReference type="OrthoDB" id="9808954at2"/>
<gene>
    <name evidence="7" type="ORF">HMPREF2086_01219</name>
</gene>
<feature type="transmembrane region" description="Helical" evidence="6">
    <location>
        <begin position="267"/>
        <end position="289"/>
    </location>
</feature>
<feature type="transmembrane region" description="Helical" evidence="6">
    <location>
        <begin position="348"/>
        <end position="372"/>
    </location>
</feature>
<accession>V8C8L4</accession>
<keyword evidence="3 6" id="KW-0812">Transmembrane</keyword>
<dbReference type="GO" id="GO:0042910">
    <property type="term" value="F:xenobiotic transmembrane transporter activity"/>
    <property type="evidence" value="ECO:0007669"/>
    <property type="project" value="InterPro"/>
</dbReference>
<feature type="transmembrane region" description="Helical" evidence="6">
    <location>
        <begin position="21"/>
        <end position="42"/>
    </location>
</feature>
<reference evidence="7 8" key="1">
    <citation type="journal article" date="2014" name="Genome Announc.">
        <title>Draft genome sequences of six enterohepatic helicobacter species isolated from humans and one from rhesus macaques.</title>
        <authorList>
            <person name="Shen Z."/>
            <person name="Sheh A."/>
            <person name="Young S.K."/>
            <person name="Abouelliel A."/>
            <person name="Ward D.V."/>
            <person name="Earl A.M."/>
            <person name="Fox J.G."/>
        </authorList>
    </citation>
    <scope>NUCLEOTIDE SEQUENCE [LARGE SCALE GENOMIC DNA]</scope>
    <source>
        <strain evidence="7 8">MIT 99-5501</strain>
    </source>
</reference>
<keyword evidence="2" id="KW-1003">Cell membrane</keyword>
<feature type="transmembrane region" description="Helical" evidence="6">
    <location>
        <begin position="162"/>
        <end position="183"/>
    </location>
</feature>
<dbReference type="AlphaFoldDB" id="V8C8L4"/>
<evidence type="ECO:0000256" key="2">
    <source>
        <dbReference type="ARBA" id="ARBA00022475"/>
    </source>
</evidence>
<name>V8C8L4_9HELI</name>
<keyword evidence="8" id="KW-1185">Reference proteome</keyword>
<dbReference type="GO" id="GO:0015297">
    <property type="term" value="F:antiporter activity"/>
    <property type="evidence" value="ECO:0007669"/>
    <property type="project" value="InterPro"/>
</dbReference>
<organism evidence="7 8">
    <name type="scientific">Helicobacter macacae MIT 99-5501</name>
    <dbReference type="NCBI Taxonomy" id="1357400"/>
    <lineage>
        <taxon>Bacteria</taxon>
        <taxon>Pseudomonadati</taxon>
        <taxon>Campylobacterota</taxon>
        <taxon>Epsilonproteobacteria</taxon>
        <taxon>Campylobacterales</taxon>
        <taxon>Helicobacteraceae</taxon>
        <taxon>Helicobacter</taxon>
    </lineage>
</organism>
<dbReference type="PANTHER" id="PTHR43823">
    <property type="entry name" value="SPORULATION PROTEIN YKVU"/>
    <property type="match status" value="1"/>
</dbReference>
<feature type="transmembrane region" description="Helical" evidence="6">
    <location>
        <begin position="133"/>
        <end position="150"/>
    </location>
</feature>
<dbReference type="PANTHER" id="PTHR43823:SF3">
    <property type="entry name" value="MULTIDRUG EXPORT PROTEIN MEPA"/>
    <property type="match status" value="1"/>
</dbReference>
<evidence type="ECO:0008006" key="9">
    <source>
        <dbReference type="Google" id="ProtNLM"/>
    </source>
</evidence>
<feature type="transmembrane region" description="Helical" evidence="6">
    <location>
        <begin position="414"/>
        <end position="432"/>
    </location>
</feature>
<feature type="transmembrane region" description="Helical" evidence="6">
    <location>
        <begin position="48"/>
        <end position="69"/>
    </location>
</feature>
<dbReference type="PATRIC" id="fig|1357400.3.peg.1642"/>
<comment type="caution">
    <text evidence="7">The sequence shown here is derived from an EMBL/GenBank/DDBJ whole genome shotgun (WGS) entry which is preliminary data.</text>
</comment>
<evidence type="ECO:0000256" key="4">
    <source>
        <dbReference type="ARBA" id="ARBA00022989"/>
    </source>
</evidence>
<feature type="transmembrane region" description="Helical" evidence="6">
    <location>
        <begin position="189"/>
        <end position="212"/>
    </location>
</feature>